<dbReference type="InterPro" id="IPR017900">
    <property type="entry name" value="4Fe4S_Fe_S_CS"/>
</dbReference>
<dbReference type="InterPro" id="IPR014116">
    <property type="entry name" value="Cyt_c_oxidase_cbb3_FixG"/>
</dbReference>
<feature type="transmembrane region" description="Helical" evidence="7">
    <location>
        <begin position="77"/>
        <end position="98"/>
    </location>
</feature>
<dbReference type="NCBIfam" id="TIGR02745">
    <property type="entry name" value="ccoG_rdxA_fixG"/>
    <property type="match status" value="1"/>
</dbReference>
<keyword evidence="1" id="KW-0813">Transport</keyword>
<feature type="transmembrane region" description="Helical" evidence="7">
    <location>
        <begin position="151"/>
        <end position="168"/>
    </location>
</feature>
<dbReference type="PROSITE" id="PS51379">
    <property type="entry name" value="4FE4S_FER_2"/>
    <property type="match status" value="1"/>
</dbReference>
<dbReference type="SUPFAM" id="SSF54862">
    <property type="entry name" value="4Fe-4S ferredoxins"/>
    <property type="match status" value="1"/>
</dbReference>
<dbReference type="Pfam" id="PF12801">
    <property type="entry name" value="Fer4_5"/>
    <property type="match status" value="1"/>
</dbReference>
<dbReference type="InterPro" id="IPR051684">
    <property type="entry name" value="Electron_Trans/Redox"/>
</dbReference>
<dbReference type="PANTHER" id="PTHR30176">
    <property type="entry name" value="FERREDOXIN-TYPE PROTEIN NAPH"/>
    <property type="match status" value="1"/>
</dbReference>
<evidence type="ECO:0000259" key="8">
    <source>
        <dbReference type="PROSITE" id="PS51379"/>
    </source>
</evidence>
<evidence type="ECO:0000256" key="3">
    <source>
        <dbReference type="ARBA" id="ARBA00022723"/>
    </source>
</evidence>
<dbReference type="Pfam" id="PF11614">
    <property type="entry name" value="FixG_C"/>
    <property type="match status" value="1"/>
</dbReference>
<feature type="transmembrane region" description="Helical" evidence="7">
    <location>
        <begin position="188"/>
        <end position="205"/>
    </location>
</feature>
<proteinExistence type="predicted"/>
<dbReference type="Pfam" id="PF13746">
    <property type="entry name" value="Fer4_18"/>
    <property type="match status" value="1"/>
</dbReference>
<dbReference type="Gene3D" id="1.10.1060.10">
    <property type="entry name" value="Alpha-helical ferredoxin"/>
    <property type="match status" value="1"/>
</dbReference>
<feature type="domain" description="4Fe-4S ferredoxin-type" evidence="8">
    <location>
        <begin position="247"/>
        <end position="277"/>
    </location>
</feature>
<sequence length="467" mass="52743">METTSLYAEWKKIYPRYQSGFFRTFRLWLFAGELSFFFLLPWLRWERPGGLPNQAILFDLPGRKFYIFDWMIWPQDIILLAFLLIAAAIGLFFITALAGRVFCGYMCQQTIWTDLFLLIEKFFEGNRNARMNLDRAPWSLQKLKIKVAKHGVWVLVSLLTGLSFVLYFADAPTLLKQFLDGSAPSPAWFTLGFLTVTTYVMAGFAREQACIYMCPYARFQGVMFDEDTLIVAYHPEYGEPRESNRRKRTELGDAVGSCIDCNSCVTVCPTGIDIRNGQQYECITCGACIDACDEVKLKTGMPQRLIRYTSLREMREGKTRWIRGRTIVYALLLSIFLGGIVVYMERHDVVEFTAIGHRQPLYITQSDGSIQNNFTVRVLNMTTTAQTYALGIRGLPGANLVVGAVNARDAEGRPLLSVTPGSVTTFSAYVRQACASVESGSMDFHFTLDAQSPSGGSSTYKSVFMRP</sequence>
<evidence type="ECO:0000256" key="2">
    <source>
        <dbReference type="ARBA" id="ARBA00022485"/>
    </source>
</evidence>
<dbReference type="EMBL" id="BAAFGK010000004">
    <property type="protein sequence ID" value="GAB0056652.1"/>
    <property type="molecule type" value="Genomic_DNA"/>
</dbReference>
<keyword evidence="7" id="KW-1133">Transmembrane helix</keyword>
<keyword evidence="7" id="KW-0472">Membrane</keyword>
<evidence type="ECO:0000256" key="4">
    <source>
        <dbReference type="ARBA" id="ARBA00022982"/>
    </source>
</evidence>
<dbReference type="PANTHER" id="PTHR30176:SF3">
    <property type="entry name" value="FERREDOXIN-TYPE PROTEIN NAPH"/>
    <property type="match status" value="1"/>
</dbReference>
<keyword evidence="4" id="KW-0249">Electron transport</keyword>
<dbReference type="RefSeq" id="WP_420904374.1">
    <property type="nucleotide sequence ID" value="NZ_BAAFGK010000004.1"/>
</dbReference>
<keyword evidence="2" id="KW-0004">4Fe-4S</keyword>
<organism evidence="9 10">
    <name type="scientific">Candidatus Magnetaquiglobus chichijimensis</name>
    <dbReference type="NCBI Taxonomy" id="3141448"/>
    <lineage>
        <taxon>Bacteria</taxon>
        <taxon>Pseudomonadati</taxon>
        <taxon>Pseudomonadota</taxon>
        <taxon>Magnetococcia</taxon>
        <taxon>Magnetococcales</taxon>
        <taxon>Candidatus Magnetaquicoccaceae</taxon>
        <taxon>Candidatus Magnetaquiglobus</taxon>
    </lineage>
</organism>
<comment type="caution">
    <text evidence="9">The sequence shown here is derived from an EMBL/GenBank/DDBJ whole genome shotgun (WGS) entry which is preliminary data.</text>
</comment>
<evidence type="ECO:0000313" key="9">
    <source>
        <dbReference type="EMBL" id="GAB0056652.1"/>
    </source>
</evidence>
<dbReference type="InterPro" id="IPR032879">
    <property type="entry name" value="FixG_C"/>
</dbReference>
<keyword evidence="5" id="KW-0408">Iron</keyword>
<evidence type="ECO:0000313" key="10">
    <source>
        <dbReference type="Proteomes" id="UP001628193"/>
    </source>
</evidence>
<accession>A0ABQ0C700</accession>
<reference evidence="9 10" key="1">
    <citation type="submission" date="2024-09" db="EMBL/GenBank/DDBJ databases">
        <title>Draft genome sequence of Candidatus Magnetaquicoccaceae bacterium FCR-1.</title>
        <authorList>
            <person name="Shimoshige H."/>
            <person name="Shimamura S."/>
            <person name="Taoka A."/>
            <person name="Kobayashi H."/>
            <person name="Maekawa T."/>
        </authorList>
    </citation>
    <scope>NUCLEOTIDE SEQUENCE [LARGE SCALE GENOMIC DNA]</scope>
    <source>
        <strain evidence="9 10">FCR-1</strain>
    </source>
</reference>
<protein>
    <recommendedName>
        <fullName evidence="8">4Fe-4S ferredoxin-type domain-containing protein</fullName>
    </recommendedName>
</protein>
<dbReference type="InterPro" id="IPR009051">
    <property type="entry name" value="Helical_ferredxn"/>
</dbReference>
<dbReference type="PROSITE" id="PS00198">
    <property type="entry name" value="4FE4S_FER_1"/>
    <property type="match status" value="1"/>
</dbReference>
<dbReference type="Proteomes" id="UP001628193">
    <property type="component" value="Unassembled WGS sequence"/>
</dbReference>
<evidence type="ECO:0000256" key="6">
    <source>
        <dbReference type="ARBA" id="ARBA00023014"/>
    </source>
</evidence>
<keyword evidence="10" id="KW-1185">Reference proteome</keyword>
<evidence type="ECO:0000256" key="5">
    <source>
        <dbReference type="ARBA" id="ARBA00023004"/>
    </source>
</evidence>
<keyword evidence="6" id="KW-0411">Iron-sulfur</keyword>
<feature type="transmembrane region" description="Helical" evidence="7">
    <location>
        <begin position="326"/>
        <end position="344"/>
    </location>
</feature>
<keyword evidence="3" id="KW-0479">Metal-binding</keyword>
<evidence type="ECO:0000256" key="7">
    <source>
        <dbReference type="SAM" id="Phobius"/>
    </source>
</evidence>
<gene>
    <name evidence="9" type="ORF">SIID45300_00960</name>
</gene>
<keyword evidence="7" id="KW-0812">Transmembrane</keyword>
<dbReference type="InterPro" id="IPR013783">
    <property type="entry name" value="Ig-like_fold"/>
</dbReference>
<dbReference type="Gene3D" id="2.60.40.10">
    <property type="entry name" value="Immunoglobulins"/>
    <property type="match status" value="1"/>
</dbReference>
<feature type="transmembrane region" description="Helical" evidence="7">
    <location>
        <begin position="21"/>
        <end position="43"/>
    </location>
</feature>
<evidence type="ECO:0000256" key="1">
    <source>
        <dbReference type="ARBA" id="ARBA00022448"/>
    </source>
</evidence>
<dbReference type="InterPro" id="IPR017896">
    <property type="entry name" value="4Fe4S_Fe-S-bd"/>
</dbReference>
<name>A0ABQ0C700_9PROT</name>